<keyword evidence="3" id="KW-0732">Signal</keyword>
<dbReference type="PROSITE" id="PS00233">
    <property type="entry name" value="CHIT_BIND_RR_1"/>
    <property type="match status" value="1"/>
</dbReference>
<dbReference type="PROSITE" id="PS51155">
    <property type="entry name" value="CHIT_BIND_RR_2"/>
    <property type="match status" value="1"/>
</dbReference>
<keyword evidence="1 2" id="KW-0193">Cuticle</keyword>
<evidence type="ECO:0000313" key="4">
    <source>
        <dbReference type="EMBL" id="KAK9745571.1"/>
    </source>
</evidence>
<evidence type="ECO:0000256" key="1">
    <source>
        <dbReference type="ARBA" id="ARBA00022460"/>
    </source>
</evidence>
<organism evidence="4 5">
    <name type="scientific">Popillia japonica</name>
    <name type="common">Japanese beetle</name>
    <dbReference type="NCBI Taxonomy" id="7064"/>
    <lineage>
        <taxon>Eukaryota</taxon>
        <taxon>Metazoa</taxon>
        <taxon>Ecdysozoa</taxon>
        <taxon>Arthropoda</taxon>
        <taxon>Hexapoda</taxon>
        <taxon>Insecta</taxon>
        <taxon>Pterygota</taxon>
        <taxon>Neoptera</taxon>
        <taxon>Endopterygota</taxon>
        <taxon>Coleoptera</taxon>
        <taxon>Polyphaga</taxon>
        <taxon>Scarabaeiformia</taxon>
        <taxon>Scarabaeidae</taxon>
        <taxon>Rutelinae</taxon>
        <taxon>Popillia</taxon>
    </lineage>
</organism>
<dbReference type="PANTHER" id="PTHR12236:SF75">
    <property type="entry name" value="CUTICULAR PROTEIN 62BB, ISOFORM A"/>
    <property type="match status" value="1"/>
</dbReference>
<name>A0AAW1MDD4_POPJA</name>
<dbReference type="InterPro" id="IPR031311">
    <property type="entry name" value="CHIT_BIND_RR_consensus"/>
</dbReference>
<comment type="caution">
    <text evidence="4">The sequence shown here is derived from an EMBL/GenBank/DDBJ whole genome shotgun (WGS) entry which is preliminary data.</text>
</comment>
<dbReference type="AlphaFoldDB" id="A0AAW1MDD4"/>
<dbReference type="Pfam" id="PF00379">
    <property type="entry name" value="Chitin_bind_4"/>
    <property type="match status" value="1"/>
</dbReference>
<dbReference type="InterPro" id="IPR000618">
    <property type="entry name" value="Insect_cuticle"/>
</dbReference>
<feature type="chain" id="PRO_5043396545" evidence="3">
    <location>
        <begin position="18"/>
        <end position="262"/>
    </location>
</feature>
<dbReference type="PANTHER" id="PTHR12236">
    <property type="entry name" value="STRUCTURAL CONTITUENT OF CUTICLE"/>
    <property type="match status" value="1"/>
</dbReference>
<dbReference type="EMBL" id="JASPKY010000047">
    <property type="protein sequence ID" value="KAK9745571.1"/>
    <property type="molecule type" value="Genomic_DNA"/>
</dbReference>
<accession>A0AAW1MDD4</accession>
<protein>
    <submittedName>
        <fullName evidence="4">Insect cuticle protein</fullName>
    </submittedName>
</protein>
<evidence type="ECO:0000313" key="5">
    <source>
        <dbReference type="Proteomes" id="UP001458880"/>
    </source>
</evidence>
<dbReference type="GO" id="GO:0031012">
    <property type="term" value="C:extracellular matrix"/>
    <property type="evidence" value="ECO:0007669"/>
    <property type="project" value="TreeGrafter"/>
</dbReference>
<evidence type="ECO:0000256" key="2">
    <source>
        <dbReference type="PROSITE-ProRule" id="PRU00497"/>
    </source>
</evidence>
<evidence type="ECO:0000256" key="3">
    <source>
        <dbReference type="SAM" id="SignalP"/>
    </source>
</evidence>
<gene>
    <name evidence="4" type="ORF">QE152_g6790</name>
</gene>
<dbReference type="GO" id="GO:0005615">
    <property type="term" value="C:extracellular space"/>
    <property type="evidence" value="ECO:0007669"/>
    <property type="project" value="TreeGrafter"/>
</dbReference>
<keyword evidence="5" id="KW-1185">Reference proteome</keyword>
<dbReference type="Proteomes" id="UP001458880">
    <property type="component" value="Unassembled WGS sequence"/>
</dbReference>
<dbReference type="InterPro" id="IPR051217">
    <property type="entry name" value="Insect_Cuticle_Struc_Prot"/>
</dbReference>
<feature type="signal peptide" evidence="3">
    <location>
        <begin position="1"/>
        <end position="17"/>
    </location>
</feature>
<proteinExistence type="predicted"/>
<dbReference type="GO" id="GO:0042302">
    <property type="term" value="F:structural constituent of cuticle"/>
    <property type="evidence" value="ECO:0007669"/>
    <property type="project" value="UniProtKB-UniRule"/>
</dbReference>
<reference evidence="4 5" key="1">
    <citation type="journal article" date="2024" name="BMC Genomics">
        <title>De novo assembly and annotation of Popillia japonica's genome with initial clues to its potential as an invasive pest.</title>
        <authorList>
            <person name="Cucini C."/>
            <person name="Boschi S."/>
            <person name="Funari R."/>
            <person name="Cardaioli E."/>
            <person name="Iannotti N."/>
            <person name="Marturano G."/>
            <person name="Paoli F."/>
            <person name="Bruttini M."/>
            <person name="Carapelli A."/>
            <person name="Frati F."/>
            <person name="Nardi F."/>
        </authorList>
    </citation>
    <scope>NUCLEOTIDE SEQUENCE [LARGE SCALE GENOMIC DNA]</scope>
    <source>
        <strain evidence="4">DMR45628</strain>
    </source>
</reference>
<dbReference type="PRINTS" id="PR00947">
    <property type="entry name" value="CUTICLE"/>
</dbReference>
<sequence length="262" mass="26891">MTFSYIILAVAVSVAQASYIPSVAVTKTVVDTEYDHNPQYSYSYGVQDALTGDSKSQTESRSGDVVKGQYSLIDSDGTKRVVDYAADPIHGFNAVVSKTPVAVPVVAKVAALVVAAPVIAKAAYAPAVATYSAPAVSSYSTTVAAAGPVVASHPAPVVAARSYAAPVVAAQTYAAPAVAAHSYAVPAVGAYTYGAPAVAAHTYTAPAVAHYAAAPVAKTFITGPSAVSYSSPAVSYYHWTICCILQQPCSFLRIRTWSCSIG</sequence>